<keyword evidence="3" id="KW-1185">Reference proteome</keyword>
<proteinExistence type="predicted"/>
<reference evidence="2 3" key="1">
    <citation type="submission" date="2018-07" db="EMBL/GenBank/DDBJ databases">
        <title>Genomic Encyclopedia of Type Strains, Phase III (KMG-III): the genomes of soil and plant-associated and newly described type strains.</title>
        <authorList>
            <person name="Whitman W."/>
        </authorList>
    </citation>
    <scope>NUCLEOTIDE SEQUENCE [LARGE SCALE GENOMIC DNA]</scope>
    <source>
        <strain evidence="2 3">CECT 7287</strain>
    </source>
</reference>
<organism evidence="2 3">
    <name type="scientific">Cohnella phaseoli</name>
    <dbReference type="NCBI Taxonomy" id="456490"/>
    <lineage>
        <taxon>Bacteria</taxon>
        <taxon>Bacillati</taxon>
        <taxon>Bacillota</taxon>
        <taxon>Bacilli</taxon>
        <taxon>Bacillales</taxon>
        <taxon>Paenibacillaceae</taxon>
        <taxon>Cohnella</taxon>
    </lineage>
</organism>
<dbReference type="InterPro" id="IPR027849">
    <property type="entry name" value="DUF4434"/>
</dbReference>
<dbReference type="Gene3D" id="3.20.20.80">
    <property type="entry name" value="Glycosidases"/>
    <property type="match status" value="1"/>
</dbReference>
<dbReference type="EMBL" id="QRDZ01000025">
    <property type="protein sequence ID" value="RED63566.1"/>
    <property type="molecule type" value="Genomic_DNA"/>
</dbReference>
<accession>A0A3D9IR52</accession>
<dbReference type="Proteomes" id="UP000256977">
    <property type="component" value="Unassembled WGS sequence"/>
</dbReference>
<dbReference type="AlphaFoldDB" id="A0A3D9IR52"/>
<dbReference type="SUPFAM" id="SSF51445">
    <property type="entry name" value="(Trans)glycosidases"/>
    <property type="match status" value="1"/>
</dbReference>
<gene>
    <name evidence="2" type="ORF">DFP98_125113</name>
</gene>
<evidence type="ECO:0000313" key="2">
    <source>
        <dbReference type="EMBL" id="RED63566.1"/>
    </source>
</evidence>
<protein>
    <submittedName>
        <fullName evidence="2">Uncharacterized protein DUF4434</fullName>
    </submittedName>
</protein>
<evidence type="ECO:0000259" key="1">
    <source>
        <dbReference type="Pfam" id="PF14488"/>
    </source>
</evidence>
<dbReference type="InterPro" id="IPR017853">
    <property type="entry name" value="GH"/>
</dbReference>
<dbReference type="RefSeq" id="WP_181917962.1">
    <property type="nucleotide sequence ID" value="NZ_QRDZ01000025.1"/>
</dbReference>
<name>A0A3D9IR52_9BACL</name>
<comment type="caution">
    <text evidence="2">The sequence shown here is derived from an EMBL/GenBank/DDBJ whole genome shotgun (WGS) entry which is preliminary data.</text>
</comment>
<evidence type="ECO:0000313" key="3">
    <source>
        <dbReference type="Proteomes" id="UP000256977"/>
    </source>
</evidence>
<sequence length="326" mass="37017">MSYPISGSLYYMDKSFDRERIGRELDAQRDAGFDLVWVNGPLFRLADLKLRAASDEQAAFDPIACLMEEAHHRRMTVMLEIMAGEDWYERWDLPADLETSYELISLIGERYGQHPSFFGYYLGNEIYIVHGAQREYCKTLWTNLARCCKQATPGCKVALSPFFVTDIAEVLGYTYEKPEAYANFWESMLTGTDIDILMLQDSGAEHASCFPLDDREPYFAAVARACSAAGVELWGNVELAEITVSNYEELKAFRSDFGVNGVGFHDPRWVQVPLSKLRDKAGLAERYCSRLVSWGFQQFVSPLSGKSGAAAYYEQFQTWNTSRIAK</sequence>
<feature type="domain" description="DUF4434" evidence="1">
    <location>
        <begin position="56"/>
        <end position="302"/>
    </location>
</feature>
<dbReference type="Pfam" id="PF14488">
    <property type="entry name" value="DUF4434"/>
    <property type="match status" value="1"/>
</dbReference>